<keyword evidence="6" id="KW-0378">Hydrolase</keyword>
<dbReference type="OrthoDB" id="10058156at2759"/>
<protein>
    <recommendedName>
        <fullName evidence="1">RNA-directed DNA polymerase</fullName>
        <ecNumber evidence="1">2.7.7.49</ecNumber>
    </recommendedName>
</protein>
<dbReference type="EMBL" id="BGZK01004059">
    <property type="protein sequence ID" value="GBP06580.1"/>
    <property type="molecule type" value="Genomic_DNA"/>
</dbReference>
<evidence type="ECO:0000256" key="5">
    <source>
        <dbReference type="ARBA" id="ARBA00022759"/>
    </source>
</evidence>
<organism evidence="10 11">
    <name type="scientific">Eumeta variegata</name>
    <name type="common">Bagworm moth</name>
    <name type="synonym">Eumeta japonica</name>
    <dbReference type="NCBI Taxonomy" id="151549"/>
    <lineage>
        <taxon>Eukaryota</taxon>
        <taxon>Metazoa</taxon>
        <taxon>Ecdysozoa</taxon>
        <taxon>Arthropoda</taxon>
        <taxon>Hexapoda</taxon>
        <taxon>Insecta</taxon>
        <taxon>Pterygota</taxon>
        <taxon>Neoptera</taxon>
        <taxon>Endopterygota</taxon>
        <taxon>Lepidoptera</taxon>
        <taxon>Glossata</taxon>
        <taxon>Ditrysia</taxon>
        <taxon>Tineoidea</taxon>
        <taxon>Psychidae</taxon>
        <taxon>Oiketicinae</taxon>
        <taxon>Eumeta</taxon>
    </lineage>
</organism>
<dbReference type="Proteomes" id="UP000299102">
    <property type="component" value="Unassembled WGS sequence"/>
</dbReference>
<dbReference type="InterPro" id="IPR043502">
    <property type="entry name" value="DNA/RNA_pol_sf"/>
</dbReference>
<dbReference type="PROSITE" id="PS50878">
    <property type="entry name" value="RT_POL"/>
    <property type="match status" value="1"/>
</dbReference>
<dbReference type="FunFam" id="1.10.340.70:FF:000003">
    <property type="entry name" value="Protein CBG25708"/>
    <property type="match status" value="1"/>
</dbReference>
<dbReference type="InterPro" id="IPR050951">
    <property type="entry name" value="Retrovirus_Pol_polyprotein"/>
</dbReference>
<gene>
    <name evidence="10" type="ORF">EVAR_71466_1</name>
</gene>
<keyword evidence="5" id="KW-0255">Endonuclease</keyword>
<dbReference type="AlphaFoldDB" id="A0A4C1SZ81"/>
<dbReference type="InterPro" id="IPR036397">
    <property type="entry name" value="RNaseH_sf"/>
</dbReference>
<dbReference type="CDD" id="cd09274">
    <property type="entry name" value="RNase_HI_RT_Ty3"/>
    <property type="match status" value="1"/>
</dbReference>
<evidence type="ECO:0000256" key="1">
    <source>
        <dbReference type="ARBA" id="ARBA00012493"/>
    </source>
</evidence>
<dbReference type="GO" id="GO:0003676">
    <property type="term" value="F:nucleic acid binding"/>
    <property type="evidence" value="ECO:0007669"/>
    <property type="project" value="InterPro"/>
</dbReference>
<keyword evidence="3" id="KW-0548">Nucleotidyltransferase</keyword>
<dbReference type="PANTHER" id="PTHR37984">
    <property type="entry name" value="PROTEIN CBG26694"/>
    <property type="match status" value="1"/>
</dbReference>
<dbReference type="InterPro" id="IPR012337">
    <property type="entry name" value="RNaseH-like_sf"/>
</dbReference>
<dbReference type="InterPro" id="IPR000477">
    <property type="entry name" value="RT_dom"/>
</dbReference>
<reference evidence="10 11" key="1">
    <citation type="journal article" date="2019" name="Commun. Biol.">
        <title>The bagworm genome reveals a unique fibroin gene that provides high tensile strength.</title>
        <authorList>
            <person name="Kono N."/>
            <person name="Nakamura H."/>
            <person name="Ohtoshi R."/>
            <person name="Tomita M."/>
            <person name="Numata K."/>
            <person name="Arakawa K."/>
        </authorList>
    </citation>
    <scope>NUCLEOTIDE SEQUENCE [LARGE SCALE GENOMIC DNA]</scope>
</reference>
<dbReference type="PANTHER" id="PTHR37984:SF5">
    <property type="entry name" value="PROTEIN NYNRIN-LIKE"/>
    <property type="match status" value="1"/>
</dbReference>
<dbReference type="Pfam" id="PF17921">
    <property type="entry name" value="Integrase_H2C2"/>
    <property type="match status" value="1"/>
</dbReference>
<evidence type="ECO:0000256" key="7">
    <source>
        <dbReference type="ARBA" id="ARBA00022918"/>
    </source>
</evidence>
<dbReference type="FunFam" id="3.30.70.270:FF:000020">
    <property type="entry name" value="Transposon Tf2-6 polyprotein-like Protein"/>
    <property type="match status" value="1"/>
</dbReference>
<dbReference type="InterPro" id="IPR041588">
    <property type="entry name" value="Integrase_H2C2"/>
</dbReference>
<feature type="domain" description="Integrase catalytic" evidence="9">
    <location>
        <begin position="485"/>
        <end position="596"/>
    </location>
</feature>
<dbReference type="Pfam" id="PF00078">
    <property type="entry name" value="RVT_1"/>
    <property type="match status" value="1"/>
</dbReference>
<dbReference type="InterPro" id="IPR041373">
    <property type="entry name" value="RT_RNaseH"/>
</dbReference>
<dbReference type="GO" id="GO:0042575">
    <property type="term" value="C:DNA polymerase complex"/>
    <property type="evidence" value="ECO:0007669"/>
    <property type="project" value="UniProtKB-ARBA"/>
</dbReference>
<name>A0A4C1SZ81_EUMVA</name>
<dbReference type="PROSITE" id="PS50994">
    <property type="entry name" value="INTEGRASE"/>
    <property type="match status" value="1"/>
</dbReference>
<dbReference type="GO" id="GO:0015074">
    <property type="term" value="P:DNA integration"/>
    <property type="evidence" value="ECO:0007669"/>
    <property type="project" value="InterPro"/>
</dbReference>
<evidence type="ECO:0000259" key="9">
    <source>
        <dbReference type="PROSITE" id="PS50994"/>
    </source>
</evidence>
<sequence length="658" mass="75277">MTPVTHSDRAAPKSEQQNHVCTWCVSKAILVGLEGVFAYLDDVIIATTTLEENYGKVKEVIKRFCDHGLTIRWEKCDIFLRSINYLGHIIEAQGVRPDPKKIEAVSSMPRPENVSQLRSFLGAINYYGKFIKKMRELRYPLDNMLKIGTNWNWDSKCESSFQQFKQILQSDLLLVHYDSKLPIFVAADASMVGIGAQIFHEMPDGNRKAIYHISRSLTPSKQKYSQIVKEALALVFACIKFHRMIYGRRFTLMTDHKPLLTIFGSKKGIPTHTANRLQRWALVLMGYDFQIEYVKTNEFGNVDVLSRLIATQQKNDDLIIATIQTEHDLKFIIDDTIKHFAITQKMVSAATSKDKELFEVIKFIKHGWPAVSKLPKHVKSYNNHKESLSIVNNCIMTGERLVIPKVFRHRVLIQLHKGHQGIKRMKSLARSYVYWPNIDFDISHFVKQCQNCQICSNSPTKANLSSWPIPESALDRVHIDIAGPLRGKYYVVMVDAYLEWTQVAQTSVISSTEIIKCLHEFVSRYGQPRTPAYHPQSNGQAERFVETVKKALEKSYCETNTDDKENLLTFLSQYRATPNPNAPGSKSPSEIFIGRRIKTPLDLLKSTPNSANARNTTMEQENMGQSRVTLRPEIKYMQNCTIKTKWHGFPANAKESVQ</sequence>
<dbReference type="STRING" id="151549.A0A4C1SZ81"/>
<dbReference type="InterPro" id="IPR043128">
    <property type="entry name" value="Rev_trsase/Diguanyl_cyclase"/>
</dbReference>
<dbReference type="EC" id="2.7.7.49" evidence="1"/>
<evidence type="ECO:0000256" key="2">
    <source>
        <dbReference type="ARBA" id="ARBA00022679"/>
    </source>
</evidence>
<evidence type="ECO:0000313" key="11">
    <source>
        <dbReference type="Proteomes" id="UP000299102"/>
    </source>
</evidence>
<dbReference type="SUPFAM" id="SSF53098">
    <property type="entry name" value="Ribonuclease H-like"/>
    <property type="match status" value="1"/>
</dbReference>
<dbReference type="Gene3D" id="1.10.340.70">
    <property type="match status" value="1"/>
</dbReference>
<keyword evidence="11" id="KW-1185">Reference proteome</keyword>
<dbReference type="Gene3D" id="3.30.420.10">
    <property type="entry name" value="Ribonuclease H-like superfamily/Ribonuclease H"/>
    <property type="match status" value="2"/>
</dbReference>
<keyword evidence="4" id="KW-0540">Nuclease</keyword>
<keyword evidence="7" id="KW-0695">RNA-directed DNA polymerase</keyword>
<dbReference type="Pfam" id="PF17917">
    <property type="entry name" value="RT_RNaseH"/>
    <property type="match status" value="1"/>
</dbReference>
<dbReference type="SUPFAM" id="SSF56672">
    <property type="entry name" value="DNA/RNA polymerases"/>
    <property type="match status" value="1"/>
</dbReference>
<dbReference type="GO" id="GO:0003964">
    <property type="term" value="F:RNA-directed DNA polymerase activity"/>
    <property type="evidence" value="ECO:0007669"/>
    <property type="project" value="UniProtKB-EC"/>
</dbReference>
<accession>A0A4C1SZ81</accession>
<evidence type="ECO:0000259" key="8">
    <source>
        <dbReference type="PROSITE" id="PS50878"/>
    </source>
</evidence>
<keyword evidence="2" id="KW-0808">Transferase</keyword>
<evidence type="ECO:0000256" key="3">
    <source>
        <dbReference type="ARBA" id="ARBA00022695"/>
    </source>
</evidence>
<evidence type="ECO:0000313" key="10">
    <source>
        <dbReference type="EMBL" id="GBP06580.1"/>
    </source>
</evidence>
<dbReference type="Gene3D" id="3.30.70.270">
    <property type="match status" value="2"/>
</dbReference>
<evidence type="ECO:0000256" key="6">
    <source>
        <dbReference type="ARBA" id="ARBA00022801"/>
    </source>
</evidence>
<feature type="domain" description="Reverse transcriptase" evidence="8">
    <location>
        <begin position="1"/>
        <end position="90"/>
    </location>
</feature>
<evidence type="ECO:0000256" key="4">
    <source>
        <dbReference type="ARBA" id="ARBA00022722"/>
    </source>
</evidence>
<proteinExistence type="predicted"/>
<comment type="caution">
    <text evidence="10">The sequence shown here is derived from an EMBL/GenBank/DDBJ whole genome shotgun (WGS) entry which is preliminary data.</text>
</comment>
<dbReference type="InterPro" id="IPR001584">
    <property type="entry name" value="Integrase_cat-core"/>
</dbReference>